<feature type="transmembrane region" description="Helical" evidence="1">
    <location>
        <begin position="433"/>
        <end position="451"/>
    </location>
</feature>
<feature type="transmembrane region" description="Helical" evidence="1">
    <location>
        <begin position="466"/>
        <end position="483"/>
    </location>
</feature>
<dbReference type="AlphaFoldDB" id="A0A517NSV1"/>
<accession>A0A517NSV1</accession>
<feature type="transmembrane region" description="Helical" evidence="1">
    <location>
        <begin position="12"/>
        <end position="30"/>
    </location>
</feature>
<keyword evidence="1" id="KW-0472">Membrane</keyword>
<organism evidence="2 3">
    <name type="scientific">Stieleria marina</name>
    <dbReference type="NCBI Taxonomy" id="1930275"/>
    <lineage>
        <taxon>Bacteria</taxon>
        <taxon>Pseudomonadati</taxon>
        <taxon>Planctomycetota</taxon>
        <taxon>Planctomycetia</taxon>
        <taxon>Pirellulales</taxon>
        <taxon>Pirellulaceae</taxon>
        <taxon>Stieleria</taxon>
    </lineage>
</organism>
<feature type="transmembrane region" description="Helical" evidence="1">
    <location>
        <begin position="167"/>
        <end position="184"/>
    </location>
</feature>
<evidence type="ECO:0000313" key="3">
    <source>
        <dbReference type="Proteomes" id="UP000319817"/>
    </source>
</evidence>
<name>A0A517NSV1_9BACT</name>
<proteinExistence type="predicted"/>
<protein>
    <recommendedName>
        <fullName evidence="4">Glycosyltransferase RgtA/B/C/D-like domain-containing protein</fullName>
    </recommendedName>
</protein>
<keyword evidence="1" id="KW-0812">Transmembrane</keyword>
<dbReference type="RefSeq" id="WP_145417718.1">
    <property type="nucleotide sequence ID" value="NZ_CP036526.1"/>
</dbReference>
<sequence>MRKHEDKRENRRTFYHLCLLVVMCLTAGRICSVTSREGDTAFLSANDRSRWCTVASLVEDGTYEIDRFVNYKNKKNRRPWYTIDMVRHRGADGEQHFYSSKPPLFPTMVAGVYWVAHNVFGLTMSEQPIYVPRLILLLVNLPLLYLFCWSSIWSIEMVGRGDWSRRFAATCVCFGTMLTAFAISLNNHLPAAAFTGLMIYLYFKAAEKLDDTDAFHLRDMPFDFWMLGGVAAAFTAANELPALCMLVLWGGLVYRLSQKAIVPFALGALLVAAAFFGSNYAAHSTFRPAYAHRGNGAEIGSVELLKVWPTEQIQQTLTEKGLIQPGTSIDIRPSGEANRAIIETDSHQLFALISDLKSNTSTIHHWDDWYDYPGSYWNDGNRKGVDLGEPSRLLYLVNMTFGYYGIFSISPIWLLAPLGLIDGLNRGPRDYRRFVAATGIATIVCMLFYVLRPEIDRNYGGVSACFRWMLWFSPLWLTAMAPIMDDAAEYIKQRFLLLALLGCSVFSVSFALDSPWQSPWIYQFWSFLGWIG</sequence>
<feature type="transmembrane region" description="Helical" evidence="1">
    <location>
        <begin position="225"/>
        <end position="249"/>
    </location>
</feature>
<dbReference type="OrthoDB" id="251120at2"/>
<evidence type="ECO:0008006" key="4">
    <source>
        <dbReference type="Google" id="ProtNLM"/>
    </source>
</evidence>
<evidence type="ECO:0000256" key="1">
    <source>
        <dbReference type="SAM" id="Phobius"/>
    </source>
</evidence>
<keyword evidence="1" id="KW-1133">Transmembrane helix</keyword>
<dbReference type="EMBL" id="CP036526">
    <property type="protein sequence ID" value="QDT10207.1"/>
    <property type="molecule type" value="Genomic_DNA"/>
</dbReference>
<feature type="transmembrane region" description="Helical" evidence="1">
    <location>
        <begin position="134"/>
        <end position="155"/>
    </location>
</feature>
<evidence type="ECO:0000313" key="2">
    <source>
        <dbReference type="EMBL" id="QDT10207.1"/>
    </source>
</evidence>
<dbReference type="Proteomes" id="UP000319817">
    <property type="component" value="Chromosome"/>
</dbReference>
<feature type="transmembrane region" description="Helical" evidence="1">
    <location>
        <begin position="261"/>
        <end position="282"/>
    </location>
</feature>
<gene>
    <name evidence="2" type="ORF">K239x_21630</name>
</gene>
<keyword evidence="3" id="KW-1185">Reference proteome</keyword>
<feature type="transmembrane region" description="Helical" evidence="1">
    <location>
        <begin position="401"/>
        <end position="421"/>
    </location>
</feature>
<feature type="transmembrane region" description="Helical" evidence="1">
    <location>
        <begin position="495"/>
        <end position="512"/>
    </location>
</feature>
<reference evidence="2 3" key="1">
    <citation type="submission" date="2019-02" db="EMBL/GenBank/DDBJ databases">
        <title>Deep-cultivation of Planctomycetes and their phenomic and genomic characterization uncovers novel biology.</title>
        <authorList>
            <person name="Wiegand S."/>
            <person name="Jogler M."/>
            <person name="Boedeker C."/>
            <person name="Pinto D."/>
            <person name="Vollmers J."/>
            <person name="Rivas-Marin E."/>
            <person name="Kohn T."/>
            <person name="Peeters S.H."/>
            <person name="Heuer A."/>
            <person name="Rast P."/>
            <person name="Oberbeckmann S."/>
            <person name="Bunk B."/>
            <person name="Jeske O."/>
            <person name="Meyerdierks A."/>
            <person name="Storesund J.E."/>
            <person name="Kallscheuer N."/>
            <person name="Luecker S."/>
            <person name="Lage O.M."/>
            <person name="Pohl T."/>
            <person name="Merkel B.J."/>
            <person name="Hornburger P."/>
            <person name="Mueller R.-W."/>
            <person name="Bruemmer F."/>
            <person name="Labrenz M."/>
            <person name="Spormann A.M."/>
            <person name="Op den Camp H."/>
            <person name="Overmann J."/>
            <person name="Amann R."/>
            <person name="Jetten M.S.M."/>
            <person name="Mascher T."/>
            <person name="Medema M.H."/>
            <person name="Devos D.P."/>
            <person name="Kaster A.-K."/>
            <person name="Ovreas L."/>
            <person name="Rohde M."/>
            <person name="Galperin M.Y."/>
            <person name="Jogler C."/>
        </authorList>
    </citation>
    <scope>NUCLEOTIDE SEQUENCE [LARGE SCALE GENOMIC DNA]</scope>
    <source>
        <strain evidence="2 3">K23_9</strain>
    </source>
</reference>